<comment type="caution">
    <text evidence="3">The sequence shown here is derived from an EMBL/GenBank/DDBJ whole genome shotgun (WGS) entry which is preliminary data.</text>
</comment>
<gene>
    <name evidence="3" type="ORF">ACFFRE_02975</name>
</gene>
<comment type="similarity">
    <text evidence="1">Belongs to the short-chain fatty acyl-CoA assimilation regulator (ScfR) family.</text>
</comment>
<evidence type="ECO:0000313" key="4">
    <source>
        <dbReference type="Proteomes" id="UP001589788"/>
    </source>
</evidence>
<organism evidence="3 4">
    <name type="scientific">Aciditerrimonas ferrireducens</name>
    <dbReference type="NCBI Taxonomy" id="667306"/>
    <lineage>
        <taxon>Bacteria</taxon>
        <taxon>Bacillati</taxon>
        <taxon>Actinomycetota</taxon>
        <taxon>Acidimicrobiia</taxon>
        <taxon>Acidimicrobiales</taxon>
        <taxon>Acidimicrobiaceae</taxon>
        <taxon>Aciditerrimonas</taxon>
    </lineage>
</organism>
<dbReference type="PANTHER" id="PTHR43236">
    <property type="entry name" value="ANTITOXIN HIGA1"/>
    <property type="match status" value="1"/>
</dbReference>
<keyword evidence="4" id="KW-1185">Reference proteome</keyword>
<dbReference type="SUPFAM" id="SSF47413">
    <property type="entry name" value="lambda repressor-like DNA-binding domains"/>
    <property type="match status" value="1"/>
</dbReference>
<dbReference type="InterPro" id="IPR052345">
    <property type="entry name" value="Rad_response_metalloprotease"/>
</dbReference>
<evidence type="ECO:0000313" key="3">
    <source>
        <dbReference type="EMBL" id="MFC0081123.1"/>
    </source>
</evidence>
<dbReference type="Pfam" id="PF06114">
    <property type="entry name" value="Peptidase_M78"/>
    <property type="match status" value="1"/>
</dbReference>
<dbReference type="InterPro" id="IPR010359">
    <property type="entry name" value="IrrE_HExxH"/>
</dbReference>
<dbReference type="Gene3D" id="1.10.10.2910">
    <property type="match status" value="1"/>
</dbReference>
<dbReference type="InterPro" id="IPR001387">
    <property type="entry name" value="Cro/C1-type_HTH"/>
</dbReference>
<reference evidence="3 4" key="1">
    <citation type="submission" date="2024-09" db="EMBL/GenBank/DDBJ databases">
        <authorList>
            <person name="Sun Q."/>
            <person name="Mori K."/>
        </authorList>
    </citation>
    <scope>NUCLEOTIDE SEQUENCE [LARGE SCALE GENOMIC DNA]</scope>
    <source>
        <strain evidence="3 4">JCM 15389</strain>
    </source>
</reference>
<accession>A0ABV6C0B4</accession>
<evidence type="ECO:0000256" key="1">
    <source>
        <dbReference type="ARBA" id="ARBA00007227"/>
    </source>
</evidence>
<dbReference type="Pfam" id="PF01381">
    <property type="entry name" value="HTH_3"/>
    <property type="match status" value="1"/>
</dbReference>
<feature type="domain" description="HTH cro/C1-type" evidence="2">
    <location>
        <begin position="8"/>
        <end position="62"/>
    </location>
</feature>
<dbReference type="SMART" id="SM00530">
    <property type="entry name" value="HTH_XRE"/>
    <property type="match status" value="1"/>
</dbReference>
<dbReference type="Proteomes" id="UP001589788">
    <property type="component" value="Unassembled WGS sequence"/>
</dbReference>
<dbReference type="CDD" id="cd00093">
    <property type="entry name" value="HTH_XRE"/>
    <property type="match status" value="1"/>
</dbReference>
<dbReference type="EMBL" id="JBHLYQ010000016">
    <property type="protein sequence ID" value="MFC0081123.1"/>
    <property type="molecule type" value="Genomic_DNA"/>
</dbReference>
<dbReference type="Gene3D" id="1.10.260.40">
    <property type="entry name" value="lambda repressor-like DNA-binding domains"/>
    <property type="match status" value="1"/>
</dbReference>
<proteinExistence type="inferred from homology"/>
<dbReference type="PROSITE" id="PS50943">
    <property type="entry name" value="HTH_CROC1"/>
    <property type="match status" value="1"/>
</dbReference>
<evidence type="ECO:0000259" key="2">
    <source>
        <dbReference type="PROSITE" id="PS50943"/>
    </source>
</evidence>
<protein>
    <submittedName>
        <fullName evidence="3">Helix-turn-helix domain-containing protein</fullName>
    </submittedName>
</protein>
<dbReference type="InterPro" id="IPR010982">
    <property type="entry name" value="Lambda_DNA-bd_dom_sf"/>
</dbReference>
<dbReference type="RefSeq" id="WP_377788067.1">
    <property type="nucleotide sequence ID" value="NZ_JBHLYQ010000016.1"/>
</dbReference>
<sequence length="346" mass="38654">MSTIGELLTVARRARGMTQAELGEQVGVSQVTINRYESGDREPNEVMVRRLAAVLGVTERFLLHGERYRGALLVDAHMRRQKSTKASLWRMAEAKLNLLRAHASLLFEEVALVAEQRVPTFDPEFTGPDEAARLVRAQWHLPIGPVRNLVRWMEAAGCLVFDEDLGTPRIDGLSQRVGDYPVVLVNAQAAPDRRRLTLAHELGHLVLHANDIPDDAERQANEFAAEFLMPEAVIRPQLRRLDYGRLFDLKREWGVSIQAIFERAHQLGLVTADERRAFYRGLNARGWKTKEPRAADVPLEQPELPASIGAALLAKGFSVEEIDALAGYAAGTANPFRPPNRRLSVV</sequence>
<name>A0ABV6C0B4_9ACTN</name>
<dbReference type="PANTHER" id="PTHR43236:SF1">
    <property type="entry name" value="BLL7220 PROTEIN"/>
    <property type="match status" value="1"/>
</dbReference>